<evidence type="ECO:0000313" key="1">
    <source>
        <dbReference type="EMBL" id="QQP54904.1"/>
    </source>
</evidence>
<dbReference type="AlphaFoldDB" id="A0A7T8QTX4"/>
<dbReference type="EMBL" id="CP045894">
    <property type="protein sequence ID" value="QQP54904.1"/>
    <property type="molecule type" value="Genomic_DNA"/>
</dbReference>
<sequence length="203" mass="23563">MYINDIEAISESNESEDEKRTKLEQFYRKEDIKHRIRLKISNIADLSHSRLNCVRQEKQRNKTKNISLVDSYGTTSEDPKYICDEIVKYYSDIYSCIDCLENKKCSKCTINSADFCEKLRCKPNDSFKISDADKNMTERHLFCSEIKTAIIKNAKLHKSPGPSGFTFEFYKKYVDILAPILLSFYEEVLSVGVFPDFASEGRI</sequence>
<reference evidence="2" key="1">
    <citation type="submission" date="2021-01" db="EMBL/GenBank/DDBJ databases">
        <title>Caligus Genome Assembly.</title>
        <authorList>
            <person name="Gallardo-Escarate C."/>
        </authorList>
    </citation>
    <scope>NUCLEOTIDE SEQUENCE [LARGE SCALE GENOMIC DNA]</scope>
</reference>
<feature type="non-terminal residue" evidence="1">
    <location>
        <position position="203"/>
    </location>
</feature>
<evidence type="ECO:0000313" key="2">
    <source>
        <dbReference type="Proteomes" id="UP000595437"/>
    </source>
</evidence>
<dbReference type="Proteomes" id="UP000595437">
    <property type="component" value="Chromosome 5"/>
</dbReference>
<dbReference type="OrthoDB" id="9909359at2759"/>
<name>A0A7T8QTX4_CALRO</name>
<proteinExistence type="predicted"/>
<organism evidence="1 2">
    <name type="scientific">Caligus rogercresseyi</name>
    <name type="common">Sea louse</name>
    <dbReference type="NCBI Taxonomy" id="217165"/>
    <lineage>
        <taxon>Eukaryota</taxon>
        <taxon>Metazoa</taxon>
        <taxon>Ecdysozoa</taxon>
        <taxon>Arthropoda</taxon>
        <taxon>Crustacea</taxon>
        <taxon>Multicrustacea</taxon>
        <taxon>Hexanauplia</taxon>
        <taxon>Copepoda</taxon>
        <taxon>Siphonostomatoida</taxon>
        <taxon>Caligidae</taxon>
        <taxon>Caligus</taxon>
    </lineage>
</organism>
<protein>
    <submittedName>
        <fullName evidence="1">Uncharacterized protein</fullName>
    </submittedName>
</protein>
<gene>
    <name evidence="1" type="ORF">FKW44_007893</name>
</gene>
<keyword evidence="2" id="KW-1185">Reference proteome</keyword>
<accession>A0A7T8QTX4</accession>